<evidence type="ECO:0000313" key="2">
    <source>
        <dbReference type="EMBL" id="KAL2337956.1"/>
    </source>
</evidence>
<feature type="domain" description="At1g61320/AtMIF1 LRR" evidence="1">
    <location>
        <begin position="112"/>
        <end position="198"/>
    </location>
</feature>
<gene>
    <name evidence="2" type="ORF">Fmac_012402</name>
</gene>
<sequence length="243" mass="27392">MRKCESITYVDQSILCLPKLETLDLGECSSLKTLGSNICSQYLRVLHLAESGLKELPPSFSFTNQLSYISVTINYGLVDLPENVARFIVLCKSINKKDDNFSILQKAFPCPVFRSLKGLVFQSISLRATEIPDNISLLSSLQYLGFLNCTAIKSLPESINYLTRLTFLEVWKCKKLQCIPALPPSIQYLHVRRCQSLQRVLCSVMKPVKRPIRVFVLSDCLKLDDHSYDAILNDALSGLNLHS</sequence>
<dbReference type="InterPro" id="IPR032675">
    <property type="entry name" value="LRR_dom_sf"/>
</dbReference>
<dbReference type="SUPFAM" id="SSF52058">
    <property type="entry name" value="L domain-like"/>
    <property type="match status" value="1"/>
</dbReference>
<protein>
    <recommendedName>
        <fullName evidence="1">At1g61320/AtMIF1 LRR domain-containing protein</fullName>
    </recommendedName>
</protein>
<name>A0ABD1MQ81_9FABA</name>
<reference evidence="2 3" key="1">
    <citation type="submission" date="2024-08" db="EMBL/GenBank/DDBJ databases">
        <title>Insights into the chromosomal genome structure of Flemingia macrophylla.</title>
        <authorList>
            <person name="Ding Y."/>
            <person name="Zhao Y."/>
            <person name="Bi W."/>
            <person name="Wu M."/>
            <person name="Zhao G."/>
            <person name="Gong Y."/>
            <person name="Li W."/>
            <person name="Zhang P."/>
        </authorList>
    </citation>
    <scope>NUCLEOTIDE SEQUENCE [LARGE SCALE GENOMIC DNA]</scope>
    <source>
        <strain evidence="2">DYQJB</strain>
        <tissue evidence="2">Leaf</tissue>
    </source>
</reference>
<evidence type="ECO:0000313" key="3">
    <source>
        <dbReference type="Proteomes" id="UP001603857"/>
    </source>
</evidence>
<dbReference type="AlphaFoldDB" id="A0ABD1MQ81"/>
<dbReference type="InterPro" id="IPR055357">
    <property type="entry name" value="LRR_At1g61320_AtMIF1"/>
</dbReference>
<accession>A0ABD1MQ81</accession>
<dbReference type="PANTHER" id="PTHR47186:SF3">
    <property type="entry name" value="OS09G0267800 PROTEIN"/>
    <property type="match status" value="1"/>
</dbReference>
<proteinExistence type="predicted"/>
<comment type="caution">
    <text evidence="2">The sequence shown here is derived from an EMBL/GenBank/DDBJ whole genome shotgun (WGS) entry which is preliminary data.</text>
</comment>
<dbReference type="EMBL" id="JBGMDY010000004">
    <property type="protein sequence ID" value="KAL2337956.1"/>
    <property type="molecule type" value="Genomic_DNA"/>
</dbReference>
<dbReference type="Gene3D" id="3.80.10.10">
    <property type="entry name" value="Ribonuclease Inhibitor"/>
    <property type="match status" value="1"/>
</dbReference>
<dbReference type="Pfam" id="PF23622">
    <property type="entry name" value="LRR_At1g61320_AtMIF1"/>
    <property type="match status" value="1"/>
</dbReference>
<keyword evidence="3" id="KW-1185">Reference proteome</keyword>
<evidence type="ECO:0000259" key="1">
    <source>
        <dbReference type="Pfam" id="PF23622"/>
    </source>
</evidence>
<organism evidence="2 3">
    <name type="scientific">Flemingia macrophylla</name>
    <dbReference type="NCBI Taxonomy" id="520843"/>
    <lineage>
        <taxon>Eukaryota</taxon>
        <taxon>Viridiplantae</taxon>
        <taxon>Streptophyta</taxon>
        <taxon>Embryophyta</taxon>
        <taxon>Tracheophyta</taxon>
        <taxon>Spermatophyta</taxon>
        <taxon>Magnoliopsida</taxon>
        <taxon>eudicotyledons</taxon>
        <taxon>Gunneridae</taxon>
        <taxon>Pentapetalae</taxon>
        <taxon>rosids</taxon>
        <taxon>fabids</taxon>
        <taxon>Fabales</taxon>
        <taxon>Fabaceae</taxon>
        <taxon>Papilionoideae</taxon>
        <taxon>50 kb inversion clade</taxon>
        <taxon>NPAAA clade</taxon>
        <taxon>indigoferoid/millettioid clade</taxon>
        <taxon>Phaseoleae</taxon>
        <taxon>Flemingia</taxon>
    </lineage>
</organism>
<dbReference type="Proteomes" id="UP001603857">
    <property type="component" value="Unassembled WGS sequence"/>
</dbReference>
<dbReference type="PANTHER" id="PTHR47186">
    <property type="entry name" value="LEUCINE-RICH REPEAT-CONTAINING PROTEIN 57"/>
    <property type="match status" value="1"/>
</dbReference>